<evidence type="ECO:0008006" key="3">
    <source>
        <dbReference type="Google" id="ProtNLM"/>
    </source>
</evidence>
<comment type="caution">
    <text evidence="1">The sequence shown here is derived from an EMBL/GenBank/DDBJ whole genome shotgun (WGS) entry which is preliminary data.</text>
</comment>
<dbReference type="InterPro" id="IPR012337">
    <property type="entry name" value="RNaseH-like_sf"/>
</dbReference>
<sequence>MSECQIHGDLIHLPPSELHALTSPWPFSVWGIDIIGKISPKSSSGHEAEVDTLVQRYSIRHHRSTAYRPQTNGAVEATNKNIKRILRKMVETSRDWSEKLPFALWAYRTSFRTLQEPHHTHWCMAWRQCYPLRLRWIIESSIRAADSRDRLGSGSGVDSRGRCMADDLDGNQFSEPTNVDQLKRITCLMMDDSMLPVFPDLSHIRCHTGAYSVSEDLYGFSQRGHISVRMRFTDHEGVACLSLSARSRFILFDVVVIPGWGYVECLDPHVIISVRYTSGLLCIPMVLFSGHQGRSEPSSVFRSTFRVSSSVSAFRVVIISQFDVQSHHHHFSVSALRAIIGFQIDIQSLLLGFGVQESLSLLSLTFRVIIITSQFRRSELSSVFRSTFRVASSVSAFRVVITSQFDASRAIIVILFRLPEPLLSSCLGLQSRYCREECVSVEGSRPAAARGRVPWLLLRRILEYGREGGPQREEGALLLERKKLEGRGRCFAAGEGFSIEVREEESFDERRREFPLERERFLTWASSQRGSPEGGFSGEGGDNRGRRGVAGEIGGLNVFILFCLVSIEDSEKSAASRNVTWVHVSAMKRVGTESTVAYKAVTTQPLGTIVGKVVVDVGSGTGILPPFVFKLVPEDYM</sequence>
<evidence type="ECO:0000313" key="1">
    <source>
        <dbReference type="EMBL" id="RVW73737.1"/>
    </source>
</evidence>
<accession>A0A438GNG1</accession>
<reference evidence="1 2" key="1">
    <citation type="journal article" date="2018" name="PLoS Genet.">
        <title>Population sequencing reveals clonal diversity and ancestral inbreeding in the grapevine cultivar Chardonnay.</title>
        <authorList>
            <person name="Roach M.J."/>
            <person name="Johnson D.L."/>
            <person name="Bohlmann J."/>
            <person name="van Vuuren H.J."/>
            <person name="Jones S.J."/>
            <person name="Pretorius I.S."/>
            <person name="Schmidt S.A."/>
            <person name="Borneman A.R."/>
        </authorList>
    </citation>
    <scope>NUCLEOTIDE SEQUENCE [LARGE SCALE GENOMIC DNA]</scope>
    <source>
        <strain evidence="2">cv. Chardonnay</strain>
        <tissue evidence="1">Leaf</tissue>
    </source>
</reference>
<protein>
    <recommendedName>
        <fullName evidence="3">Integrase catalytic domain-containing protein</fullName>
    </recommendedName>
</protein>
<dbReference type="InterPro" id="IPR036397">
    <property type="entry name" value="RNaseH_sf"/>
</dbReference>
<dbReference type="PANTHER" id="PTHR48475">
    <property type="entry name" value="RIBONUCLEASE H"/>
    <property type="match status" value="1"/>
</dbReference>
<dbReference type="PANTHER" id="PTHR48475:SF1">
    <property type="entry name" value="RNASE H TYPE-1 DOMAIN-CONTAINING PROTEIN"/>
    <property type="match status" value="1"/>
</dbReference>
<dbReference type="Proteomes" id="UP000288805">
    <property type="component" value="Unassembled WGS sequence"/>
</dbReference>
<gene>
    <name evidence="1" type="ORF">CK203_054972</name>
</gene>
<name>A0A438GNG1_VITVI</name>
<proteinExistence type="predicted"/>
<organism evidence="1 2">
    <name type="scientific">Vitis vinifera</name>
    <name type="common">Grape</name>
    <dbReference type="NCBI Taxonomy" id="29760"/>
    <lineage>
        <taxon>Eukaryota</taxon>
        <taxon>Viridiplantae</taxon>
        <taxon>Streptophyta</taxon>
        <taxon>Embryophyta</taxon>
        <taxon>Tracheophyta</taxon>
        <taxon>Spermatophyta</taxon>
        <taxon>Magnoliopsida</taxon>
        <taxon>eudicotyledons</taxon>
        <taxon>Gunneridae</taxon>
        <taxon>Pentapetalae</taxon>
        <taxon>rosids</taxon>
        <taxon>Vitales</taxon>
        <taxon>Vitaceae</taxon>
        <taxon>Viteae</taxon>
        <taxon>Vitis</taxon>
    </lineage>
</organism>
<dbReference type="Gene3D" id="3.30.420.10">
    <property type="entry name" value="Ribonuclease H-like superfamily/Ribonuclease H"/>
    <property type="match status" value="1"/>
</dbReference>
<dbReference type="SUPFAM" id="SSF53098">
    <property type="entry name" value="Ribonuclease H-like"/>
    <property type="match status" value="1"/>
</dbReference>
<dbReference type="GO" id="GO:0003676">
    <property type="term" value="F:nucleic acid binding"/>
    <property type="evidence" value="ECO:0007669"/>
    <property type="project" value="InterPro"/>
</dbReference>
<dbReference type="AlphaFoldDB" id="A0A438GNG1"/>
<dbReference type="EMBL" id="QGNW01000385">
    <property type="protein sequence ID" value="RVW73737.1"/>
    <property type="molecule type" value="Genomic_DNA"/>
</dbReference>
<evidence type="ECO:0000313" key="2">
    <source>
        <dbReference type="Proteomes" id="UP000288805"/>
    </source>
</evidence>